<evidence type="ECO:0000313" key="2">
    <source>
        <dbReference type="Proteomes" id="UP000321409"/>
    </source>
</evidence>
<keyword evidence="2" id="KW-1185">Reference proteome</keyword>
<comment type="caution">
    <text evidence="1">The sequence shown here is derived from an EMBL/GenBank/DDBJ whole genome shotgun (WGS) entry which is preliminary data.</text>
</comment>
<evidence type="ECO:0000313" key="1">
    <source>
        <dbReference type="EMBL" id="GEP22919.1"/>
    </source>
</evidence>
<gene>
    <name evidence="1" type="ORF">LDI01_05120</name>
</gene>
<dbReference type="Proteomes" id="UP000321409">
    <property type="component" value="Unassembled WGS sequence"/>
</dbReference>
<name>A0ABQ0XB82_9LACO</name>
<dbReference type="EMBL" id="BKAB01000005">
    <property type="protein sequence ID" value="GEP22919.1"/>
    <property type="molecule type" value="Genomic_DNA"/>
</dbReference>
<accession>A0ABQ0XB82</accession>
<protein>
    <submittedName>
        <fullName evidence="1">Uncharacterized protein</fullName>
    </submittedName>
</protein>
<proteinExistence type="predicted"/>
<sequence length="43" mass="5100">MIKMTTRIAHNEDWLFFFINAGNEKKILAKIKSVIYINDTNEK</sequence>
<organism evidence="1 2">
    <name type="scientific">Lentilactobacillus diolivorans</name>
    <dbReference type="NCBI Taxonomy" id="179838"/>
    <lineage>
        <taxon>Bacteria</taxon>
        <taxon>Bacillati</taxon>
        <taxon>Bacillota</taxon>
        <taxon>Bacilli</taxon>
        <taxon>Lactobacillales</taxon>
        <taxon>Lactobacillaceae</taxon>
        <taxon>Lentilactobacillus</taxon>
    </lineage>
</organism>
<reference evidence="1 2" key="1">
    <citation type="submission" date="2019-07" db="EMBL/GenBank/DDBJ databases">
        <title>Whole genome shotgun sequence of Lactobacillus diolivorans NBRC 107869.</title>
        <authorList>
            <person name="Hosoyama A."/>
            <person name="Uohara A."/>
            <person name="Ohji S."/>
            <person name="Ichikawa N."/>
        </authorList>
    </citation>
    <scope>NUCLEOTIDE SEQUENCE [LARGE SCALE GENOMIC DNA]</scope>
    <source>
        <strain evidence="1 2">NBRC 107869</strain>
    </source>
</reference>